<name>A0A9Q9CF50_9FIRM</name>
<reference evidence="4" key="1">
    <citation type="submission" date="2021-03" db="EMBL/GenBank/DDBJ databases">
        <title>Comparative Genomics and Metabolomics in the genus Turicibacter.</title>
        <authorList>
            <person name="Maki J."/>
            <person name="Looft T."/>
        </authorList>
    </citation>
    <scope>NUCLEOTIDE SEQUENCE</scope>
    <source>
        <strain evidence="4">ISU324</strain>
    </source>
</reference>
<dbReference type="RefSeq" id="WP_212724283.1">
    <property type="nucleotide sequence ID" value="NZ_CP071250.1"/>
</dbReference>
<dbReference type="InterPro" id="IPR050261">
    <property type="entry name" value="FrsA_esterase"/>
</dbReference>
<evidence type="ECO:0000256" key="1">
    <source>
        <dbReference type="ARBA" id="ARBA00022801"/>
    </source>
</evidence>
<keyword evidence="2" id="KW-0812">Transmembrane</keyword>
<gene>
    <name evidence="4" type="ORF">J0J70_07610</name>
</gene>
<dbReference type="PANTHER" id="PTHR22946:SF9">
    <property type="entry name" value="POLYKETIDE TRANSFERASE AF380"/>
    <property type="match status" value="1"/>
</dbReference>
<dbReference type="EMBL" id="CP071250">
    <property type="protein sequence ID" value="UUF07500.1"/>
    <property type="molecule type" value="Genomic_DNA"/>
</dbReference>
<feature type="domain" description="Serine aminopeptidase S33" evidence="3">
    <location>
        <begin position="82"/>
        <end position="209"/>
    </location>
</feature>
<dbReference type="Gene3D" id="3.40.50.1820">
    <property type="entry name" value="alpha/beta hydrolase"/>
    <property type="match status" value="1"/>
</dbReference>
<evidence type="ECO:0000259" key="3">
    <source>
        <dbReference type="Pfam" id="PF12146"/>
    </source>
</evidence>
<dbReference type="PANTHER" id="PTHR22946">
    <property type="entry name" value="DIENELACTONE HYDROLASE DOMAIN-CONTAINING PROTEIN-RELATED"/>
    <property type="match status" value="1"/>
</dbReference>
<dbReference type="InterPro" id="IPR022742">
    <property type="entry name" value="Hydrolase_4"/>
</dbReference>
<dbReference type="InterPro" id="IPR029058">
    <property type="entry name" value="AB_hydrolase_fold"/>
</dbReference>
<dbReference type="SUPFAM" id="SSF53474">
    <property type="entry name" value="alpha/beta-Hydrolases"/>
    <property type="match status" value="1"/>
</dbReference>
<organism evidence="4 5">
    <name type="scientific">Turicibacter bilis</name>
    <dbReference type="NCBI Taxonomy" id="2735723"/>
    <lineage>
        <taxon>Bacteria</taxon>
        <taxon>Bacillati</taxon>
        <taxon>Bacillota</taxon>
        <taxon>Erysipelotrichia</taxon>
        <taxon>Erysipelotrichales</taxon>
        <taxon>Turicibacteraceae</taxon>
        <taxon>Turicibacter</taxon>
    </lineage>
</organism>
<sequence length="348" mass="40122">MRQRKKYLVIGLLTSIFIFFVIPMTISVIIYEKQFGSRNETPQHLKYEVSDFENLEQTPAYFKSNHDQLLAGYVYTNPEVVHPNGVIIVAHGLGAGHNTYLPEIYYMTQNGYTVFAYDGTGNDESEGKSIVGLPQAVIDLDYAINYVKDDEQFDGLPIMLYGHSMGGYAVIAVLNHHLDITAVVERSGFYESADIIDELGGRLFGSVFHLLKPYFRLYEQLKFGEYASLNGLEVLANTNVNVMFMHSKDDEVISYDQSFSKYEALFGTRGNFKFISYQNRGHDVVVDERLNQTLRTQIEEEYGSYHAMPKETRQMYDDVLYDVEKRLDLSVMQQIIDFYNQWIVKEYE</sequence>
<keyword evidence="2" id="KW-1133">Transmembrane helix</keyword>
<dbReference type="GO" id="GO:0052689">
    <property type="term" value="F:carboxylic ester hydrolase activity"/>
    <property type="evidence" value="ECO:0007669"/>
    <property type="project" value="UniProtKB-ARBA"/>
</dbReference>
<proteinExistence type="predicted"/>
<keyword evidence="2" id="KW-0472">Membrane</keyword>
<feature type="transmembrane region" description="Helical" evidence="2">
    <location>
        <begin position="7"/>
        <end position="31"/>
    </location>
</feature>
<protein>
    <submittedName>
        <fullName evidence="4">Alpha/beta hydrolase</fullName>
    </submittedName>
</protein>
<evidence type="ECO:0000313" key="5">
    <source>
        <dbReference type="Proteomes" id="UP001058072"/>
    </source>
</evidence>
<dbReference type="Pfam" id="PF12146">
    <property type="entry name" value="Hydrolase_4"/>
    <property type="match status" value="1"/>
</dbReference>
<evidence type="ECO:0000313" key="4">
    <source>
        <dbReference type="EMBL" id="UUF07500.1"/>
    </source>
</evidence>
<dbReference type="Proteomes" id="UP001058072">
    <property type="component" value="Chromosome"/>
</dbReference>
<keyword evidence="1 4" id="KW-0378">Hydrolase</keyword>
<accession>A0A9Q9CF50</accession>
<dbReference type="AlphaFoldDB" id="A0A9Q9CF50"/>
<evidence type="ECO:0000256" key="2">
    <source>
        <dbReference type="SAM" id="Phobius"/>
    </source>
</evidence>